<keyword evidence="2 9" id="KW-0813">Transport</keyword>
<keyword evidence="5 9" id="KW-0812">Transmembrane</keyword>
<feature type="transmembrane region" description="Helical" evidence="9">
    <location>
        <begin position="129"/>
        <end position="148"/>
    </location>
</feature>
<proteinExistence type="inferred from homology"/>
<comment type="subunit">
    <text evidence="9">The complex comprises the extracytoplasmic solute receptor protein and the two transmembrane proteins.</text>
</comment>
<comment type="function">
    <text evidence="9">Part of the tripartite ATP-independent periplasmic (TRAP) transport system.</text>
</comment>
<accession>A0A7M3V2T6</accession>
<feature type="domain" description="Tripartite ATP-independent periplasmic transporters DctQ component" evidence="10">
    <location>
        <begin position="19"/>
        <end position="151"/>
    </location>
</feature>
<dbReference type="EMBL" id="CP045201">
    <property type="protein sequence ID" value="QOL79399.1"/>
    <property type="molecule type" value="Genomic_DNA"/>
</dbReference>
<keyword evidence="4 9" id="KW-0997">Cell inner membrane</keyword>
<dbReference type="GO" id="GO:0022857">
    <property type="term" value="F:transmembrane transporter activity"/>
    <property type="evidence" value="ECO:0007669"/>
    <property type="project" value="UniProtKB-UniRule"/>
</dbReference>
<evidence type="ECO:0000256" key="9">
    <source>
        <dbReference type="RuleBase" id="RU369079"/>
    </source>
</evidence>
<evidence type="ECO:0000313" key="11">
    <source>
        <dbReference type="EMBL" id="QOL79399.1"/>
    </source>
</evidence>
<name>A0A7M3V2T6_9RHOB</name>
<keyword evidence="7 9" id="KW-0472">Membrane</keyword>
<dbReference type="GO" id="GO:0005886">
    <property type="term" value="C:plasma membrane"/>
    <property type="evidence" value="ECO:0007669"/>
    <property type="project" value="UniProtKB-SubCell"/>
</dbReference>
<dbReference type="InterPro" id="IPR055348">
    <property type="entry name" value="DctQ"/>
</dbReference>
<feature type="transmembrane region" description="Helical" evidence="9">
    <location>
        <begin position="7"/>
        <end position="28"/>
    </location>
</feature>
<comment type="similarity">
    <text evidence="8 9">Belongs to the TRAP transporter small permease family.</text>
</comment>
<protein>
    <recommendedName>
        <fullName evidence="9">TRAP transporter small permease protein</fullName>
    </recommendedName>
</protein>
<evidence type="ECO:0000313" key="12">
    <source>
        <dbReference type="Proteomes" id="UP000594118"/>
    </source>
</evidence>
<evidence type="ECO:0000256" key="7">
    <source>
        <dbReference type="ARBA" id="ARBA00023136"/>
    </source>
</evidence>
<dbReference type="AlphaFoldDB" id="A0A7M3V2T6"/>
<organism evidence="11 12">
    <name type="scientific">Pseudooceanicola spongiae</name>
    <dbReference type="NCBI Taxonomy" id="2613965"/>
    <lineage>
        <taxon>Bacteria</taxon>
        <taxon>Pseudomonadati</taxon>
        <taxon>Pseudomonadota</taxon>
        <taxon>Alphaproteobacteria</taxon>
        <taxon>Rhodobacterales</taxon>
        <taxon>Paracoccaceae</taxon>
        <taxon>Pseudooceanicola</taxon>
    </lineage>
</organism>
<sequence>MKRIEYLLDSMAAIAILILCLLISANIIAREIFLVGIPDIIVFVQELLVPAILFPLSAATAARAHIAIEFIAAQFPDVMNRWIAVLAALLGLLVATVLLCAGWFEFWKTFSSGTHFGGEFRLPKWPGRALFVLAMLFFEIRLLHILWVDLRAAVTGRPAPEKL</sequence>
<gene>
    <name evidence="11" type="ORF">F3W81_00235</name>
</gene>
<evidence type="ECO:0000256" key="8">
    <source>
        <dbReference type="ARBA" id="ARBA00038436"/>
    </source>
</evidence>
<dbReference type="KEGG" id="pshq:F3W81_00235"/>
<evidence type="ECO:0000256" key="6">
    <source>
        <dbReference type="ARBA" id="ARBA00022989"/>
    </source>
</evidence>
<feature type="transmembrane region" description="Helical" evidence="9">
    <location>
        <begin position="40"/>
        <end position="61"/>
    </location>
</feature>
<dbReference type="InterPro" id="IPR007387">
    <property type="entry name" value="TRAP_DctQ"/>
</dbReference>
<evidence type="ECO:0000256" key="1">
    <source>
        <dbReference type="ARBA" id="ARBA00004429"/>
    </source>
</evidence>
<feature type="transmembrane region" description="Helical" evidence="9">
    <location>
        <begin position="82"/>
        <end position="104"/>
    </location>
</feature>
<evidence type="ECO:0000256" key="4">
    <source>
        <dbReference type="ARBA" id="ARBA00022519"/>
    </source>
</evidence>
<evidence type="ECO:0000256" key="2">
    <source>
        <dbReference type="ARBA" id="ARBA00022448"/>
    </source>
</evidence>
<keyword evidence="3" id="KW-1003">Cell membrane</keyword>
<dbReference type="PANTHER" id="PTHR35011">
    <property type="entry name" value="2,3-DIKETO-L-GULONATE TRAP TRANSPORTER SMALL PERMEASE PROTEIN YIAM"/>
    <property type="match status" value="1"/>
</dbReference>
<dbReference type="RefSeq" id="WP_193081548.1">
    <property type="nucleotide sequence ID" value="NZ_CP045201.1"/>
</dbReference>
<dbReference type="Proteomes" id="UP000594118">
    <property type="component" value="Chromosome"/>
</dbReference>
<keyword evidence="6 9" id="KW-1133">Transmembrane helix</keyword>
<reference evidence="11 12" key="1">
    <citation type="submission" date="2019-10" db="EMBL/GenBank/DDBJ databases">
        <title>Pseudopuniceibacterium sp. HQ09 islated from Antarctica.</title>
        <authorList>
            <person name="Liao L."/>
            <person name="Su S."/>
            <person name="Chen B."/>
            <person name="Yu Y."/>
        </authorList>
    </citation>
    <scope>NUCLEOTIDE SEQUENCE [LARGE SCALE GENOMIC DNA]</scope>
    <source>
        <strain evidence="11 12">HQ09</strain>
    </source>
</reference>
<dbReference type="PANTHER" id="PTHR35011:SF2">
    <property type="entry name" value="2,3-DIKETO-L-GULONATE TRAP TRANSPORTER SMALL PERMEASE PROTEIN YIAM"/>
    <property type="match status" value="1"/>
</dbReference>
<dbReference type="Pfam" id="PF04290">
    <property type="entry name" value="DctQ"/>
    <property type="match status" value="1"/>
</dbReference>
<evidence type="ECO:0000256" key="3">
    <source>
        <dbReference type="ARBA" id="ARBA00022475"/>
    </source>
</evidence>
<evidence type="ECO:0000259" key="10">
    <source>
        <dbReference type="Pfam" id="PF04290"/>
    </source>
</evidence>
<evidence type="ECO:0000256" key="5">
    <source>
        <dbReference type="ARBA" id="ARBA00022692"/>
    </source>
</evidence>
<dbReference type="GO" id="GO:0015740">
    <property type="term" value="P:C4-dicarboxylate transport"/>
    <property type="evidence" value="ECO:0007669"/>
    <property type="project" value="TreeGrafter"/>
</dbReference>
<keyword evidence="12" id="KW-1185">Reference proteome</keyword>
<comment type="subcellular location">
    <subcellularLocation>
        <location evidence="1 9">Cell inner membrane</location>
        <topology evidence="1 9">Multi-pass membrane protein</topology>
    </subcellularLocation>
</comment>